<feature type="compositionally biased region" description="Polar residues" evidence="6">
    <location>
        <begin position="664"/>
        <end position="678"/>
    </location>
</feature>
<keyword evidence="4" id="KW-0805">Transcription regulation</keyword>
<dbReference type="OrthoDB" id="1932206at2759"/>
<dbReference type="EMBL" id="JABFUD020000024">
    <property type="protein sequence ID" value="KAI5060312.1"/>
    <property type="molecule type" value="Genomic_DNA"/>
</dbReference>
<protein>
    <recommendedName>
        <fullName evidence="7">AIPP2-like SPOC-like domain-containing protein</fullName>
    </recommendedName>
</protein>
<evidence type="ECO:0000313" key="8">
    <source>
        <dbReference type="EMBL" id="KAI5060312.1"/>
    </source>
</evidence>
<proteinExistence type="predicted"/>
<dbReference type="GO" id="GO:0140566">
    <property type="term" value="F:histone reader activity"/>
    <property type="evidence" value="ECO:0007669"/>
    <property type="project" value="InterPro"/>
</dbReference>
<dbReference type="GO" id="GO:0034244">
    <property type="term" value="P:negative regulation of transcription elongation by RNA polymerase II"/>
    <property type="evidence" value="ECO:0007669"/>
    <property type="project" value="InterPro"/>
</dbReference>
<feature type="compositionally biased region" description="Polar residues" evidence="6">
    <location>
        <begin position="749"/>
        <end position="764"/>
    </location>
</feature>
<dbReference type="SUPFAM" id="SSF57903">
    <property type="entry name" value="FYVE/PHD zinc finger"/>
    <property type="match status" value="1"/>
</dbReference>
<dbReference type="GO" id="GO:0008270">
    <property type="term" value="F:zinc ion binding"/>
    <property type="evidence" value="ECO:0007669"/>
    <property type="project" value="UniProtKB-KW"/>
</dbReference>
<comment type="caution">
    <text evidence="8">The sequence shown here is derived from an EMBL/GenBank/DDBJ whole genome shotgun (WGS) entry which is preliminary data.</text>
</comment>
<dbReference type="InterPro" id="IPR049914">
    <property type="entry name" value="PHD1-3/5-6"/>
</dbReference>
<feature type="region of interest" description="Disordered" evidence="6">
    <location>
        <begin position="540"/>
        <end position="575"/>
    </location>
</feature>
<dbReference type="InterPro" id="IPR011011">
    <property type="entry name" value="Znf_FYVE_PHD"/>
</dbReference>
<reference evidence="8" key="1">
    <citation type="submission" date="2021-01" db="EMBL/GenBank/DDBJ databases">
        <title>Adiantum capillus-veneris genome.</title>
        <authorList>
            <person name="Fang Y."/>
            <person name="Liao Q."/>
        </authorList>
    </citation>
    <scope>NUCLEOTIDE SEQUENCE</scope>
    <source>
        <strain evidence="8">H3</strain>
        <tissue evidence="8">Leaf</tissue>
    </source>
</reference>
<gene>
    <name evidence="8" type="ORF">GOP47_0024732</name>
</gene>
<feature type="compositionally biased region" description="Pro residues" evidence="6">
    <location>
        <begin position="544"/>
        <end position="560"/>
    </location>
</feature>
<evidence type="ECO:0000313" key="9">
    <source>
        <dbReference type="Proteomes" id="UP000886520"/>
    </source>
</evidence>
<dbReference type="Gene3D" id="3.30.40.10">
    <property type="entry name" value="Zinc/RING finger domain, C3HC4 (zinc finger)"/>
    <property type="match status" value="1"/>
</dbReference>
<evidence type="ECO:0000256" key="1">
    <source>
        <dbReference type="ARBA" id="ARBA00022723"/>
    </source>
</evidence>
<feature type="region of interest" description="Disordered" evidence="6">
    <location>
        <begin position="108"/>
        <end position="130"/>
    </location>
</feature>
<feature type="compositionally biased region" description="Polar residues" evidence="6">
    <location>
        <begin position="223"/>
        <end position="232"/>
    </location>
</feature>
<feature type="compositionally biased region" description="Polar residues" evidence="6">
    <location>
        <begin position="147"/>
        <end position="160"/>
    </location>
</feature>
<evidence type="ECO:0000259" key="7">
    <source>
        <dbReference type="Pfam" id="PF23121"/>
    </source>
</evidence>
<organism evidence="8 9">
    <name type="scientific">Adiantum capillus-veneris</name>
    <name type="common">Maidenhair fern</name>
    <dbReference type="NCBI Taxonomy" id="13818"/>
    <lineage>
        <taxon>Eukaryota</taxon>
        <taxon>Viridiplantae</taxon>
        <taxon>Streptophyta</taxon>
        <taxon>Embryophyta</taxon>
        <taxon>Tracheophyta</taxon>
        <taxon>Polypodiopsida</taxon>
        <taxon>Polypodiidae</taxon>
        <taxon>Polypodiales</taxon>
        <taxon>Pteridineae</taxon>
        <taxon>Pteridaceae</taxon>
        <taxon>Vittarioideae</taxon>
        <taxon>Adiantum</taxon>
    </lineage>
</organism>
<dbReference type="Proteomes" id="UP000886520">
    <property type="component" value="Chromosome 24"/>
</dbReference>
<feature type="domain" description="AIPP2-like SPOC-like" evidence="7">
    <location>
        <begin position="363"/>
        <end position="497"/>
    </location>
</feature>
<sequence>MQVTLCDICGVEGFSEFIAVCSQCNERAEHIYCMQAFCDALPPSWVCEGCKLAQLQSCEGQNGTLVITIDCNRTAQSLHEAKPQNEQCTSEQEQGEIEESICSEGELNKDSSLPAGSAPQVGTPSDINADNEQYRSNVCKSIPPQKQVDSNNSHHGTQGAPSRKLRAPSASQFKESEQMPSFLLPSRPKTLPRSKSISSLLPHVGANKKAEQLKGNPKHTEETVGSNLRKATSSSILGSRLDSENQPMQGFECFARRHHPHAGILEQPVAHALLGKQPNLSSGASMHYGQLPIPDYPRPVTVSSERHPPQFLDPYQGRPLQQHEFAVQNILSQMSNNCHAQNVSTVDNILPHISAIPHVQKLWRGSFNVDLGGNSSKIYKGIQGHPSSKADQKVWEAARTLPRLLKVKELRRGLDYSTWPEHFSLNPPNSQNVGLFFFPVDMERHDSWYKPLLDRMISYDLMLRAESANLYLLIFHSQLFPNTEQLWDGRFYLWGIFRPKKSPLMQRAMVLQPVQDASDNTEVVDMDIDSNDVLPLTKMSEELPLPPLPPGSPPAVPPLPLSQQSQEGGGSAAAKRQTVLQEVACMISYHVSDGEQKHAVPDSVEQTMAIHNKSVMEDRESGLVDIHLNAAGPNVERTYVGHDLKAESQTLNTSPGDSLRNKVDSGSQGPQVGDGSSCSVIFQKPVQDAALKSGKGTSMSEPQHSACVLEVQPMQLPVLISLETSAMSASKAKSKRGLTHSPSRHDSLGGSSCRTSLQLTNKKASNGLERGSEEAELSEASENCVAGHALSKGKDTTAGIQDEVIFSSARADSTSLLLRDDIGKDEISEEATLKNGRNEPYVITKATRFVRSEFFKADFIVSIRRRLKMGSIRTNFKNSFSLILSCHVYPFDYPS</sequence>
<dbReference type="AlphaFoldDB" id="A0A9D4U374"/>
<dbReference type="InterPro" id="IPR013083">
    <property type="entry name" value="Znf_RING/FYVE/PHD"/>
</dbReference>
<feature type="region of interest" description="Disordered" evidence="6">
    <location>
        <begin position="142"/>
        <end position="232"/>
    </location>
</feature>
<feature type="compositionally biased region" description="Basic and acidic residues" evidence="6">
    <location>
        <begin position="208"/>
        <end position="222"/>
    </location>
</feature>
<keyword evidence="5" id="KW-0804">Transcription</keyword>
<feature type="region of interest" description="Disordered" evidence="6">
    <location>
        <begin position="647"/>
        <end position="678"/>
    </location>
</feature>
<name>A0A9D4U374_ADICA</name>
<feature type="compositionally biased region" description="Polar residues" evidence="6">
    <location>
        <begin position="647"/>
        <end position="656"/>
    </location>
</feature>
<keyword evidence="1" id="KW-0479">Metal-binding</keyword>
<evidence type="ECO:0000256" key="3">
    <source>
        <dbReference type="ARBA" id="ARBA00022833"/>
    </source>
</evidence>
<dbReference type="Pfam" id="PF23121">
    <property type="entry name" value="SPOC_AIPP2"/>
    <property type="match status" value="1"/>
</dbReference>
<evidence type="ECO:0000256" key="5">
    <source>
        <dbReference type="ARBA" id="ARBA00023163"/>
    </source>
</evidence>
<dbReference type="PANTHER" id="PTHR33304">
    <property type="match status" value="1"/>
</dbReference>
<keyword evidence="2" id="KW-0863">Zinc-finger</keyword>
<accession>A0A9D4U374</accession>
<keyword evidence="3" id="KW-0862">Zinc</keyword>
<evidence type="ECO:0000256" key="2">
    <source>
        <dbReference type="ARBA" id="ARBA00022771"/>
    </source>
</evidence>
<feature type="compositionally biased region" description="Polar residues" evidence="6">
    <location>
        <begin position="120"/>
        <end position="130"/>
    </location>
</feature>
<dbReference type="PANTHER" id="PTHR33304:SF9">
    <property type="entry name" value="RING_FYVE_PHD ZINC FINGER SUPERFAMILY PROTEIN"/>
    <property type="match status" value="1"/>
</dbReference>
<dbReference type="InterPro" id="IPR056280">
    <property type="entry name" value="AIPP2-like_SPOC"/>
</dbReference>
<evidence type="ECO:0000256" key="4">
    <source>
        <dbReference type="ARBA" id="ARBA00023015"/>
    </source>
</evidence>
<feature type="region of interest" description="Disordered" evidence="6">
    <location>
        <begin position="731"/>
        <end position="776"/>
    </location>
</feature>
<keyword evidence="9" id="KW-1185">Reference proteome</keyword>
<evidence type="ECO:0000256" key="6">
    <source>
        <dbReference type="SAM" id="MobiDB-lite"/>
    </source>
</evidence>